<dbReference type="eggNOG" id="COG2259">
    <property type="taxonomic scope" value="Bacteria"/>
</dbReference>
<dbReference type="STRING" id="675635.Psed_6413"/>
<sequence length="187" mass="18727">MDLSPDRADDESVRTSMGAGHVRAVGGDVASAVLRVAIGGTMIAHGYKHGTSLEGTARWFGSIGFRNPALQARASAAVEIGSGALLLAGAATPLAAAAVVGTMAVAARSVHARNGFFITAEGWEYVTNLAAGAVALAGIGPGRLSVDHAVGLDRRVGGGRAAALAATLGLAGAATQLATFWRKPETR</sequence>
<proteinExistence type="inferred from homology"/>
<evidence type="ECO:0000256" key="6">
    <source>
        <dbReference type="ARBA" id="ARBA00023136"/>
    </source>
</evidence>
<evidence type="ECO:0000256" key="5">
    <source>
        <dbReference type="ARBA" id="ARBA00022989"/>
    </source>
</evidence>
<comment type="subcellular location">
    <subcellularLocation>
        <location evidence="1">Cell membrane</location>
        <topology evidence="1">Multi-pass membrane protein</topology>
    </subcellularLocation>
</comment>
<evidence type="ECO:0000256" key="1">
    <source>
        <dbReference type="ARBA" id="ARBA00004651"/>
    </source>
</evidence>
<name>F4CTK4_PSEUX</name>
<dbReference type="InterPro" id="IPR032808">
    <property type="entry name" value="DoxX"/>
</dbReference>
<keyword evidence="4" id="KW-0812">Transmembrane</keyword>
<comment type="similarity">
    <text evidence="2">Belongs to the DoxX family.</text>
</comment>
<protein>
    <submittedName>
        <fullName evidence="7">DoxX family protein</fullName>
    </submittedName>
</protein>
<keyword evidence="5" id="KW-1133">Transmembrane helix</keyword>
<dbReference type="InterPro" id="IPR051907">
    <property type="entry name" value="DoxX-like_oxidoreductase"/>
</dbReference>
<dbReference type="Proteomes" id="UP000007809">
    <property type="component" value="Chromosome"/>
</dbReference>
<reference evidence="7 8" key="1">
    <citation type="journal article" date="2011" name="J. Bacteriol.">
        <title>Genome sequence of the 1,4-dioxane-degrading Pseudonocardia dioxanivorans strain CB1190.</title>
        <authorList>
            <person name="Sales C.M."/>
            <person name="Mahendra S."/>
            <person name="Grostern A."/>
            <person name="Parales R.E."/>
            <person name="Goodwin L.A."/>
            <person name="Woyke T."/>
            <person name="Nolan M."/>
            <person name="Lapidus A."/>
            <person name="Chertkov O."/>
            <person name="Ovchinnikova G."/>
            <person name="Sczyrba A."/>
            <person name="Alvarez-Cohen L."/>
        </authorList>
    </citation>
    <scope>NUCLEOTIDE SEQUENCE [LARGE SCALE GENOMIC DNA]</scope>
    <source>
        <strain evidence="8">ATCC 55486 / DSM 44775 / JCM 13855 / CB1190</strain>
    </source>
</reference>
<keyword evidence="6" id="KW-0472">Membrane</keyword>
<keyword evidence="8" id="KW-1185">Reference proteome</keyword>
<evidence type="ECO:0000256" key="4">
    <source>
        <dbReference type="ARBA" id="ARBA00022692"/>
    </source>
</evidence>
<dbReference type="PANTHER" id="PTHR33452:SF1">
    <property type="entry name" value="INNER MEMBRANE PROTEIN YPHA-RELATED"/>
    <property type="match status" value="1"/>
</dbReference>
<organism evidence="7 8">
    <name type="scientific">Pseudonocardia dioxanivorans (strain ATCC 55486 / DSM 44775 / JCM 13855 / CB1190)</name>
    <dbReference type="NCBI Taxonomy" id="675635"/>
    <lineage>
        <taxon>Bacteria</taxon>
        <taxon>Bacillati</taxon>
        <taxon>Actinomycetota</taxon>
        <taxon>Actinomycetes</taxon>
        <taxon>Pseudonocardiales</taxon>
        <taxon>Pseudonocardiaceae</taxon>
        <taxon>Pseudonocardia</taxon>
    </lineage>
</organism>
<keyword evidence="3" id="KW-1003">Cell membrane</keyword>
<dbReference type="GO" id="GO:0005886">
    <property type="term" value="C:plasma membrane"/>
    <property type="evidence" value="ECO:0007669"/>
    <property type="project" value="UniProtKB-SubCell"/>
</dbReference>
<evidence type="ECO:0000313" key="8">
    <source>
        <dbReference type="Proteomes" id="UP000007809"/>
    </source>
</evidence>
<dbReference type="AlphaFoldDB" id="F4CTK4"/>
<evidence type="ECO:0000313" key="7">
    <source>
        <dbReference type="EMBL" id="AEA28507.1"/>
    </source>
</evidence>
<gene>
    <name evidence="7" type="ordered locus">Psed_6413</name>
</gene>
<evidence type="ECO:0000256" key="3">
    <source>
        <dbReference type="ARBA" id="ARBA00022475"/>
    </source>
</evidence>
<evidence type="ECO:0000256" key="2">
    <source>
        <dbReference type="ARBA" id="ARBA00006679"/>
    </source>
</evidence>
<dbReference type="EMBL" id="CP002593">
    <property type="protein sequence ID" value="AEA28507.1"/>
    <property type="molecule type" value="Genomic_DNA"/>
</dbReference>
<dbReference type="PANTHER" id="PTHR33452">
    <property type="entry name" value="OXIDOREDUCTASE CATD-RELATED"/>
    <property type="match status" value="1"/>
</dbReference>
<dbReference type="HOGENOM" id="CLU_058421_3_0_11"/>
<dbReference type="KEGG" id="pdx:Psed_6413"/>
<dbReference type="Pfam" id="PF07681">
    <property type="entry name" value="DoxX"/>
    <property type="match status" value="1"/>
</dbReference>
<accession>F4CTK4</accession>